<evidence type="ECO:0000313" key="2">
    <source>
        <dbReference type="EMBL" id="KAK3188865.1"/>
    </source>
</evidence>
<dbReference type="InterPro" id="IPR040256">
    <property type="entry name" value="At4g02000-like"/>
</dbReference>
<dbReference type="PANTHER" id="PTHR31286">
    <property type="entry name" value="GLYCINE-RICH CELL WALL STRUCTURAL PROTEIN 1.8-LIKE"/>
    <property type="match status" value="1"/>
</dbReference>
<dbReference type="InterPro" id="IPR025558">
    <property type="entry name" value="DUF4283"/>
</dbReference>
<accession>A0AAD9ZQJ8</accession>
<dbReference type="AlphaFoldDB" id="A0AAD9ZQJ8"/>
<gene>
    <name evidence="2" type="ORF">Dsin_028426</name>
</gene>
<proteinExistence type="predicted"/>
<keyword evidence="3" id="KW-1185">Reference proteome</keyword>
<comment type="caution">
    <text evidence="2">The sequence shown here is derived from an EMBL/GenBank/DDBJ whole genome shotgun (WGS) entry which is preliminary data.</text>
</comment>
<name>A0AAD9ZQJ8_9ROSI</name>
<protein>
    <recommendedName>
        <fullName evidence="1">DUF4283 domain-containing protein</fullName>
    </recommendedName>
</protein>
<dbReference type="Proteomes" id="UP001281410">
    <property type="component" value="Unassembled WGS sequence"/>
</dbReference>
<organism evidence="2 3">
    <name type="scientific">Dipteronia sinensis</name>
    <dbReference type="NCBI Taxonomy" id="43782"/>
    <lineage>
        <taxon>Eukaryota</taxon>
        <taxon>Viridiplantae</taxon>
        <taxon>Streptophyta</taxon>
        <taxon>Embryophyta</taxon>
        <taxon>Tracheophyta</taxon>
        <taxon>Spermatophyta</taxon>
        <taxon>Magnoliopsida</taxon>
        <taxon>eudicotyledons</taxon>
        <taxon>Gunneridae</taxon>
        <taxon>Pentapetalae</taxon>
        <taxon>rosids</taxon>
        <taxon>malvids</taxon>
        <taxon>Sapindales</taxon>
        <taxon>Sapindaceae</taxon>
        <taxon>Hippocastanoideae</taxon>
        <taxon>Acereae</taxon>
        <taxon>Dipteronia</taxon>
    </lineage>
</organism>
<evidence type="ECO:0000259" key="1">
    <source>
        <dbReference type="Pfam" id="PF14111"/>
    </source>
</evidence>
<feature type="domain" description="DUF4283" evidence="1">
    <location>
        <begin position="114"/>
        <end position="194"/>
    </location>
</feature>
<dbReference type="EMBL" id="JANJYJ010000009">
    <property type="protein sequence ID" value="KAK3188865.1"/>
    <property type="molecule type" value="Genomic_DNA"/>
</dbReference>
<evidence type="ECO:0000313" key="3">
    <source>
        <dbReference type="Proteomes" id="UP001281410"/>
    </source>
</evidence>
<dbReference type="PANTHER" id="PTHR31286:SF99">
    <property type="entry name" value="DUF4283 DOMAIN-CONTAINING PROTEIN"/>
    <property type="match status" value="1"/>
</dbReference>
<reference evidence="2" key="1">
    <citation type="journal article" date="2023" name="Plant J.">
        <title>Genome sequences and population genomics provide insights into the demographic history, inbreeding, and mutation load of two 'living fossil' tree species of Dipteronia.</title>
        <authorList>
            <person name="Feng Y."/>
            <person name="Comes H.P."/>
            <person name="Chen J."/>
            <person name="Zhu S."/>
            <person name="Lu R."/>
            <person name="Zhang X."/>
            <person name="Li P."/>
            <person name="Qiu J."/>
            <person name="Olsen K.M."/>
            <person name="Qiu Y."/>
        </authorList>
    </citation>
    <scope>NUCLEOTIDE SEQUENCE</scope>
    <source>
        <strain evidence="2">NBL</strain>
    </source>
</reference>
<sequence length="203" mass="23052">METLSDAFVFSAQQSPNSEINIDSRKGTKACSSAKRARANTDVLRSNDIGANQVRKEVVGSFKSKLMNMSTPSSWSGFGNTKEKLKIDTEDILITEGPMMKLSPKLKEQLHKPWDNALILKIMGRPHTLNFMTSKLTQKWSLLGHWQLTDFGEDYFVVRFQMKDDLDYVLTSGPWVIANQYMVTQKWRPNFGPGEDTIQSMPI</sequence>
<dbReference type="Pfam" id="PF14111">
    <property type="entry name" value="DUF4283"/>
    <property type="match status" value="1"/>
</dbReference>